<evidence type="ECO:0000256" key="1">
    <source>
        <dbReference type="SAM" id="MobiDB-lite"/>
    </source>
</evidence>
<dbReference type="AlphaFoldDB" id="A0A8J4YW66"/>
<feature type="region of interest" description="Disordered" evidence="1">
    <location>
        <begin position="1"/>
        <end position="31"/>
    </location>
</feature>
<feature type="compositionally biased region" description="Low complexity" evidence="1">
    <location>
        <begin position="19"/>
        <end position="31"/>
    </location>
</feature>
<sequence>MNLYQGGGRAMSRKYSANHSPSSPSFAAVSPPSSHVVLTASASKESLTPKLVCCATTQCYIPSTYFVPGQKEKIKLNVAHQPPREPRWRPPGDCHATSGKSSGWGLGSQDRQLPRWKNCDDDSSRHTARERLPSGTWTCWDLGAATLLLDAAELSSRCWRLEQCCINLGTS</sequence>
<name>A0A8J4YW66_CHIOP</name>
<accession>A0A8J4YW66</accession>
<evidence type="ECO:0000313" key="2">
    <source>
        <dbReference type="EMBL" id="KAG0728504.1"/>
    </source>
</evidence>
<protein>
    <submittedName>
        <fullName evidence="2">Uncharacterized protein</fullName>
    </submittedName>
</protein>
<organism evidence="2 3">
    <name type="scientific">Chionoecetes opilio</name>
    <name type="common">Atlantic snow crab</name>
    <name type="synonym">Cancer opilio</name>
    <dbReference type="NCBI Taxonomy" id="41210"/>
    <lineage>
        <taxon>Eukaryota</taxon>
        <taxon>Metazoa</taxon>
        <taxon>Ecdysozoa</taxon>
        <taxon>Arthropoda</taxon>
        <taxon>Crustacea</taxon>
        <taxon>Multicrustacea</taxon>
        <taxon>Malacostraca</taxon>
        <taxon>Eumalacostraca</taxon>
        <taxon>Eucarida</taxon>
        <taxon>Decapoda</taxon>
        <taxon>Pleocyemata</taxon>
        <taxon>Brachyura</taxon>
        <taxon>Eubrachyura</taxon>
        <taxon>Majoidea</taxon>
        <taxon>Majidae</taxon>
        <taxon>Chionoecetes</taxon>
    </lineage>
</organism>
<feature type="region of interest" description="Disordered" evidence="1">
    <location>
        <begin position="80"/>
        <end position="110"/>
    </location>
</feature>
<dbReference type="EMBL" id="JACEEZ010002126">
    <property type="protein sequence ID" value="KAG0728504.1"/>
    <property type="molecule type" value="Genomic_DNA"/>
</dbReference>
<dbReference type="Proteomes" id="UP000770661">
    <property type="component" value="Unassembled WGS sequence"/>
</dbReference>
<gene>
    <name evidence="2" type="ORF">GWK47_003714</name>
</gene>
<proteinExistence type="predicted"/>
<keyword evidence="3" id="KW-1185">Reference proteome</keyword>
<feature type="compositionally biased region" description="Basic and acidic residues" evidence="1">
    <location>
        <begin position="82"/>
        <end position="92"/>
    </location>
</feature>
<reference evidence="2" key="1">
    <citation type="submission" date="2020-07" db="EMBL/GenBank/DDBJ databases">
        <title>The High-quality genome of the commercially important snow crab, Chionoecetes opilio.</title>
        <authorList>
            <person name="Jeong J.-H."/>
            <person name="Ryu S."/>
        </authorList>
    </citation>
    <scope>NUCLEOTIDE SEQUENCE</scope>
    <source>
        <strain evidence="2">MADBK_172401_WGS</strain>
        <tissue evidence="2">Digestive gland</tissue>
    </source>
</reference>
<evidence type="ECO:0000313" key="3">
    <source>
        <dbReference type="Proteomes" id="UP000770661"/>
    </source>
</evidence>
<comment type="caution">
    <text evidence="2">The sequence shown here is derived from an EMBL/GenBank/DDBJ whole genome shotgun (WGS) entry which is preliminary data.</text>
</comment>